<dbReference type="Pfam" id="PF01547">
    <property type="entry name" value="SBP_bac_1"/>
    <property type="match status" value="1"/>
</dbReference>
<dbReference type="InterPro" id="IPR006059">
    <property type="entry name" value="SBP"/>
</dbReference>
<evidence type="ECO:0000256" key="7">
    <source>
        <dbReference type="ARBA" id="ARBA00023288"/>
    </source>
</evidence>
<keyword evidence="7" id="KW-0449">Lipoprotein</keyword>
<evidence type="ECO:0000256" key="6">
    <source>
        <dbReference type="ARBA" id="ARBA00023139"/>
    </source>
</evidence>
<dbReference type="SUPFAM" id="SSF53850">
    <property type="entry name" value="Periplasmic binding protein-like II"/>
    <property type="match status" value="1"/>
</dbReference>
<name>A0A235BQ27_UNCW3</name>
<evidence type="ECO:0000256" key="1">
    <source>
        <dbReference type="ARBA" id="ARBA00008520"/>
    </source>
</evidence>
<keyword evidence="4" id="KW-0732">Signal</keyword>
<proteinExistence type="inferred from homology"/>
<dbReference type="Proteomes" id="UP000215215">
    <property type="component" value="Unassembled WGS sequence"/>
</dbReference>
<keyword evidence="3" id="KW-1003">Cell membrane</keyword>
<dbReference type="PANTHER" id="PTHR43649:SF33">
    <property type="entry name" value="POLYGALACTURONAN_RHAMNOGALACTURONAN-BINDING PROTEIN YTCQ"/>
    <property type="match status" value="1"/>
</dbReference>
<evidence type="ECO:0000313" key="9">
    <source>
        <dbReference type="Proteomes" id="UP000215215"/>
    </source>
</evidence>
<organism evidence="8 9">
    <name type="scientific">candidate division WOR-3 bacterium JGI_Cruoil_03_44_89</name>
    <dbReference type="NCBI Taxonomy" id="1973748"/>
    <lineage>
        <taxon>Bacteria</taxon>
        <taxon>Bacteria division WOR-3</taxon>
    </lineage>
</organism>
<dbReference type="InterPro" id="IPR050490">
    <property type="entry name" value="Bact_solute-bd_prot1"/>
</dbReference>
<gene>
    <name evidence="8" type="ORF">CH333_08345</name>
</gene>
<evidence type="ECO:0008006" key="10">
    <source>
        <dbReference type="Google" id="ProtNLM"/>
    </source>
</evidence>
<evidence type="ECO:0000256" key="3">
    <source>
        <dbReference type="ARBA" id="ARBA00022475"/>
    </source>
</evidence>
<comment type="caution">
    <text evidence="8">The sequence shown here is derived from an EMBL/GenBank/DDBJ whole genome shotgun (WGS) entry which is preliminary data.</text>
</comment>
<keyword evidence="5" id="KW-0472">Membrane</keyword>
<keyword evidence="2" id="KW-0813">Transport</keyword>
<sequence>MGECMNARELIGAFFFIVIIASGCDGKREEGIKLMYWGSYEEIEIMNKMVDAFEKAHSEIKVSPIHSANYMDKLQVMIGGGTPPDLFYLGDDNFVAYAEAGAIASVEEIKKTDTLFNASDYFELPFNAFKCEGELYGLPISWTPLVLYYNKDIFDEAGVPYPDTTWDWDDFLSACKRCTNDTDGDGEVDQFGYLLSTGWTFTFNWIWQNGGDVLSPDGKRCIIGSKEAVDALQFLADLRWNYSVSPTPEQIAQRDLFTTGKIAMIVSGRWVVPRYRTIKDFRWGISHLPKGKVRATPIFTTAYVMSNKSVRQRDVWELAKFLSGKEGSRFIAELGLGVPSVKSVAHSPHFLNRKKSPENSEVYLDALSYARRGPRTIYWQEIGNIMETHLDELWFGKKDAKEVAGAIAKEVNRLLSEEK</sequence>
<comment type="similarity">
    <text evidence="1">Belongs to the bacterial solute-binding protein 1 family.</text>
</comment>
<dbReference type="EMBL" id="NOZQ01000190">
    <property type="protein sequence ID" value="OYD14302.1"/>
    <property type="molecule type" value="Genomic_DNA"/>
</dbReference>
<evidence type="ECO:0000313" key="8">
    <source>
        <dbReference type="EMBL" id="OYD14302.1"/>
    </source>
</evidence>
<dbReference type="InterPro" id="IPR006061">
    <property type="entry name" value="SBP_1_CS"/>
</dbReference>
<dbReference type="Gene3D" id="3.40.190.10">
    <property type="entry name" value="Periplasmic binding protein-like II"/>
    <property type="match status" value="1"/>
</dbReference>
<accession>A0A235BQ27</accession>
<keyword evidence="6" id="KW-0564">Palmitate</keyword>
<dbReference type="AlphaFoldDB" id="A0A235BQ27"/>
<evidence type="ECO:0000256" key="4">
    <source>
        <dbReference type="ARBA" id="ARBA00022729"/>
    </source>
</evidence>
<dbReference type="GO" id="GO:0055085">
    <property type="term" value="P:transmembrane transport"/>
    <property type="evidence" value="ECO:0007669"/>
    <property type="project" value="InterPro"/>
</dbReference>
<evidence type="ECO:0000256" key="5">
    <source>
        <dbReference type="ARBA" id="ARBA00023136"/>
    </source>
</evidence>
<dbReference type="PANTHER" id="PTHR43649">
    <property type="entry name" value="ARABINOSE-BINDING PROTEIN-RELATED"/>
    <property type="match status" value="1"/>
</dbReference>
<evidence type="ECO:0000256" key="2">
    <source>
        <dbReference type="ARBA" id="ARBA00022448"/>
    </source>
</evidence>
<protein>
    <recommendedName>
        <fullName evidence="10">Sugar ABC transporter substrate-binding protein</fullName>
    </recommendedName>
</protein>
<dbReference type="PROSITE" id="PS01037">
    <property type="entry name" value="SBP_BACTERIAL_1"/>
    <property type="match status" value="1"/>
</dbReference>
<reference evidence="8 9" key="1">
    <citation type="submission" date="2017-07" db="EMBL/GenBank/DDBJ databases">
        <title>Recovery of genomes from metagenomes via a dereplication, aggregation, and scoring strategy.</title>
        <authorList>
            <person name="Sieber C.M."/>
            <person name="Probst A.J."/>
            <person name="Sharrar A."/>
            <person name="Thomas B.C."/>
            <person name="Hess M."/>
            <person name="Tringe S.G."/>
            <person name="Banfield J.F."/>
        </authorList>
    </citation>
    <scope>NUCLEOTIDE SEQUENCE [LARGE SCALE GENOMIC DNA]</scope>
    <source>
        <strain evidence="8">JGI_Cruoil_03_44_89</strain>
    </source>
</reference>
<dbReference type="CDD" id="cd13585">
    <property type="entry name" value="PBP2_TMBP_like"/>
    <property type="match status" value="1"/>
</dbReference>